<dbReference type="PROSITE" id="PS51318">
    <property type="entry name" value="TAT"/>
    <property type="match status" value="1"/>
</dbReference>
<evidence type="ECO:0000313" key="3">
    <source>
        <dbReference type="Proteomes" id="UP000177894"/>
    </source>
</evidence>
<sequence>MTIEKKEKEISRKDFLKGVGASIAGVTLLGGVGGILTACSDQTTAEVQTTVEAKGKPEWPFPYAKLDADKAAERAYHAYLSKGG</sequence>
<evidence type="ECO:0000313" key="1">
    <source>
        <dbReference type="EMBL" id="AOY77806.1"/>
    </source>
</evidence>
<dbReference type="KEGG" id="cfm:BJL90_19245"/>
<keyword evidence="3" id="KW-1185">Reference proteome</keyword>
<dbReference type="EMBL" id="CP017603">
    <property type="protein sequence ID" value="AOY77806.1"/>
    <property type="molecule type" value="Genomic_DNA"/>
</dbReference>
<organism evidence="2 4">
    <name type="scientific">Clostridium formicaceticum</name>
    <dbReference type="NCBI Taxonomy" id="1497"/>
    <lineage>
        <taxon>Bacteria</taxon>
        <taxon>Bacillati</taxon>
        <taxon>Bacillota</taxon>
        <taxon>Clostridia</taxon>
        <taxon>Eubacteriales</taxon>
        <taxon>Clostridiaceae</taxon>
        <taxon>Clostridium</taxon>
    </lineage>
</organism>
<accession>A0AAC9RJT4</accession>
<dbReference type="AlphaFoldDB" id="A0AAC9RJT4"/>
<name>A0AAC9RJT4_9CLOT</name>
<reference evidence="1 3" key="1">
    <citation type="submission" date="2016-10" db="EMBL/GenBank/DDBJ databases">
        <title>Complete Genome Sequence of Acetogen Clostridium formicoaceticum ATCC 27076.</title>
        <authorList>
            <person name="Bao T."/>
            <person name="Cheng C."/>
            <person name="Zhao J."/>
            <person name="Yang S.-T."/>
            <person name="Wang J."/>
            <person name="Wang M."/>
        </authorList>
    </citation>
    <scope>NUCLEOTIDE SEQUENCE [LARGE SCALE GENOMIC DNA]</scope>
    <source>
        <strain evidence="1 3">ATCC 27076</strain>
    </source>
</reference>
<proteinExistence type="predicted"/>
<dbReference type="Proteomes" id="UP000192478">
    <property type="component" value="Chromosome"/>
</dbReference>
<dbReference type="InterPro" id="IPR006311">
    <property type="entry name" value="TAT_signal"/>
</dbReference>
<evidence type="ECO:0000313" key="4">
    <source>
        <dbReference type="Proteomes" id="UP000192478"/>
    </source>
</evidence>
<protein>
    <submittedName>
        <fullName evidence="2">Uncharacterized protein</fullName>
    </submittedName>
</protein>
<dbReference type="Proteomes" id="UP000177894">
    <property type="component" value="Chromosome"/>
</dbReference>
<dbReference type="RefSeq" id="WP_070971988.1">
    <property type="nucleotide sequence ID" value="NZ_CP017603.1"/>
</dbReference>
<evidence type="ECO:0000313" key="2">
    <source>
        <dbReference type="EMBL" id="ARE88416.1"/>
    </source>
</evidence>
<gene>
    <name evidence="1" type="ORF">BJL90_19245</name>
    <name evidence="2" type="ORF">CLFO_28190</name>
</gene>
<dbReference type="EMBL" id="CP020559">
    <property type="protein sequence ID" value="ARE88416.1"/>
    <property type="molecule type" value="Genomic_DNA"/>
</dbReference>
<reference evidence="2 4" key="2">
    <citation type="submission" date="2017-03" db="EMBL/GenBank/DDBJ databases">
        <title>Complete sequence of Clostridium formicaceticum DSM 92.</title>
        <authorList>
            <person name="Poehlein A."/>
            <person name="Karl M."/>
            <person name="Bengelsdorf F.R."/>
            <person name="Duerre P."/>
            <person name="Daniel R."/>
        </authorList>
    </citation>
    <scope>NUCLEOTIDE SEQUENCE [LARGE SCALE GENOMIC DNA]</scope>
    <source>
        <strain evidence="2 4">DSM 92</strain>
    </source>
</reference>